<evidence type="ECO:0000259" key="9">
    <source>
        <dbReference type="Pfam" id="PF07715"/>
    </source>
</evidence>
<name>A0ABT9BBN2_9BACT</name>
<dbReference type="RefSeq" id="WP_305005270.1">
    <property type="nucleotide sequence ID" value="NZ_JAUQSY010000002.1"/>
</dbReference>
<dbReference type="InterPro" id="IPR036942">
    <property type="entry name" value="Beta-barrel_TonB_sf"/>
</dbReference>
<feature type="domain" description="Outer membrane protein beta-barrel" evidence="10">
    <location>
        <begin position="405"/>
        <end position="808"/>
    </location>
</feature>
<dbReference type="SUPFAM" id="SSF56935">
    <property type="entry name" value="Porins"/>
    <property type="match status" value="1"/>
</dbReference>
<keyword evidence="6 7" id="KW-0998">Cell outer membrane</keyword>
<evidence type="ECO:0000259" key="10">
    <source>
        <dbReference type="Pfam" id="PF14905"/>
    </source>
</evidence>
<feature type="domain" description="TonB-dependent receptor plug" evidence="9">
    <location>
        <begin position="154"/>
        <end position="230"/>
    </location>
</feature>
<dbReference type="Gene3D" id="2.170.130.10">
    <property type="entry name" value="TonB-dependent receptor, plug domain"/>
    <property type="match status" value="1"/>
</dbReference>
<evidence type="ECO:0000256" key="2">
    <source>
        <dbReference type="ARBA" id="ARBA00022448"/>
    </source>
</evidence>
<evidence type="ECO:0000256" key="5">
    <source>
        <dbReference type="ARBA" id="ARBA00023136"/>
    </source>
</evidence>
<evidence type="ECO:0000313" key="12">
    <source>
        <dbReference type="Proteomes" id="UP001176429"/>
    </source>
</evidence>
<organism evidence="11 12">
    <name type="scientific">Hymenobacter aranciens</name>
    <dbReference type="NCBI Taxonomy" id="3063996"/>
    <lineage>
        <taxon>Bacteria</taxon>
        <taxon>Pseudomonadati</taxon>
        <taxon>Bacteroidota</taxon>
        <taxon>Cytophagia</taxon>
        <taxon>Cytophagales</taxon>
        <taxon>Hymenobacteraceae</taxon>
        <taxon>Hymenobacter</taxon>
    </lineage>
</organism>
<dbReference type="PROSITE" id="PS52016">
    <property type="entry name" value="TONB_DEPENDENT_REC_3"/>
    <property type="match status" value="1"/>
</dbReference>
<keyword evidence="11" id="KW-0675">Receptor</keyword>
<evidence type="ECO:0000256" key="3">
    <source>
        <dbReference type="ARBA" id="ARBA00022452"/>
    </source>
</evidence>
<protein>
    <submittedName>
        <fullName evidence="11">TonB-dependent receptor</fullName>
    </submittedName>
</protein>
<dbReference type="Pfam" id="PF14905">
    <property type="entry name" value="OMP_b-brl_3"/>
    <property type="match status" value="1"/>
</dbReference>
<keyword evidence="12" id="KW-1185">Reference proteome</keyword>
<sequence>MKHFGLLLPALWGLGGCLLPTASVAQTGAVRGTLLDGKTREPLPFATVALYHAGATDSSLATGGQTLENGTFTFDKLGLGSYTLRASALGHAPLRRPFTLTAAAPTAALGPLLLAPAATDLAEVTVQGQRDPVVNGLDKKVINVAKDLTSVGGTAVNVLQNIPSVTVDQGGQVSLRGTSNVTIYIDGKPTGAAGGGRATRLDQIPASRIETVEVMTNPSAKYDAEGGGGIINIVLKKQRDDGVNGSVSANAGTGDKYNTSLSLNRRKGKLNVFLSYDWLEETYDRRTLVRQTATSAESTGPRFARISTLTDQLADGSNGNTTHAGRLGFDYAFSDQHSLTVALQPSYNRNRNPEDLRTNLTTTYAYREPGRADSVSAAPLRATNLVASKYPAIDYTLDYRRTWADKPRRELTFGAVYSPLTGQQVLRQRQNEGQPRELLQQQDIHFTINQGAAQLDHVYPLGEKGRLDAGLKSTYRHTDGTFDFTREEDGVTVRDASRSNSYLFDEYVQAGYVQYQNETARKLSVQAGLRVETTTLRGLLRTTGEQFPQDYVNFFPSATLSQVLPHDQELQLSFSRRINRPDVPLLLPFANYSDPRNYRVGNVRLRPENVNALELTYQLSWGRASLTSTAFYRLIQNQIQRYRSIDDSASVGTGYVVTRNTLVNIGHNETYGLELNLSQPLTKWWRLLANASAYRNRVSATTGTEADLQNFAYTARLNTTLSPHKKLDIQLTSTFNSAAVTPQGRIRPIYFTDVAASLRVLHERGTITARVSDVFNTNRLLFRSYAVGYEADFDSKRETRVAWLGFNYRFGNEQQRRAPLSRGGGSIGG</sequence>
<evidence type="ECO:0000256" key="4">
    <source>
        <dbReference type="ARBA" id="ARBA00022692"/>
    </source>
</evidence>
<dbReference type="Pfam" id="PF07715">
    <property type="entry name" value="Plug"/>
    <property type="match status" value="1"/>
</dbReference>
<dbReference type="Proteomes" id="UP001176429">
    <property type="component" value="Unassembled WGS sequence"/>
</dbReference>
<evidence type="ECO:0000256" key="7">
    <source>
        <dbReference type="PROSITE-ProRule" id="PRU01360"/>
    </source>
</evidence>
<accession>A0ABT9BBN2</accession>
<gene>
    <name evidence="11" type="ORF">Q5H93_04370</name>
</gene>
<reference evidence="11" key="1">
    <citation type="submission" date="2023-07" db="EMBL/GenBank/DDBJ databases">
        <authorList>
            <person name="Kim M.K."/>
        </authorList>
    </citation>
    <scope>NUCLEOTIDE SEQUENCE</scope>
    <source>
        <strain evidence="11">ASUV-10-1</strain>
    </source>
</reference>
<dbReference type="InterPro" id="IPR037066">
    <property type="entry name" value="Plug_dom_sf"/>
</dbReference>
<dbReference type="InterPro" id="IPR039426">
    <property type="entry name" value="TonB-dep_rcpt-like"/>
</dbReference>
<dbReference type="SUPFAM" id="SSF49452">
    <property type="entry name" value="Starch-binding domain-like"/>
    <property type="match status" value="1"/>
</dbReference>
<comment type="similarity">
    <text evidence="7">Belongs to the TonB-dependent receptor family.</text>
</comment>
<dbReference type="InterPro" id="IPR013784">
    <property type="entry name" value="Carb-bd-like_fold"/>
</dbReference>
<evidence type="ECO:0000256" key="8">
    <source>
        <dbReference type="SAM" id="SignalP"/>
    </source>
</evidence>
<keyword evidence="3 7" id="KW-1134">Transmembrane beta strand</keyword>
<keyword evidence="8" id="KW-0732">Signal</keyword>
<keyword evidence="2 7" id="KW-0813">Transport</keyword>
<dbReference type="Gene3D" id="2.60.40.1120">
    <property type="entry name" value="Carboxypeptidase-like, regulatory domain"/>
    <property type="match status" value="1"/>
</dbReference>
<dbReference type="EMBL" id="JAUQSY010000002">
    <property type="protein sequence ID" value="MDO7873958.1"/>
    <property type="molecule type" value="Genomic_DNA"/>
</dbReference>
<dbReference type="PROSITE" id="PS51257">
    <property type="entry name" value="PROKAR_LIPOPROTEIN"/>
    <property type="match status" value="1"/>
</dbReference>
<dbReference type="Gene3D" id="2.40.170.20">
    <property type="entry name" value="TonB-dependent receptor, beta-barrel domain"/>
    <property type="match status" value="1"/>
</dbReference>
<evidence type="ECO:0000256" key="1">
    <source>
        <dbReference type="ARBA" id="ARBA00004571"/>
    </source>
</evidence>
<keyword evidence="5 7" id="KW-0472">Membrane</keyword>
<proteinExistence type="inferred from homology"/>
<dbReference type="PANTHER" id="PTHR40980">
    <property type="entry name" value="PLUG DOMAIN-CONTAINING PROTEIN"/>
    <property type="match status" value="1"/>
</dbReference>
<comment type="caution">
    <text evidence="11">The sequence shown here is derived from an EMBL/GenBank/DDBJ whole genome shotgun (WGS) entry which is preliminary data.</text>
</comment>
<feature type="signal peptide" evidence="8">
    <location>
        <begin position="1"/>
        <end position="25"/>
    </location>
</feature>
<dbReference type="Pfam" id="PF13620">
    <property type="entry name" value="CarboxypepD_reg"/>
    <property type="match status" value="1"/>
</dbReference>
<dbReference type="InterPro" id="IPR041700">
    <property type="entry name" value="OMP_b-brl_3"/>
</dbReference>
<keyword evidence="4 7" id="KW-0812">Transmembrane</keyword>
<evidence type="ECO:0000313" key="11">
    <source>
        <dbReference type="EMBL" id="MDO7873958.1"/>
    </source>
</evidence>
<dbReference type="PANTHER" id="PTHR40980:SF4">
    <property type="entry name" value="TONB-DEPENDENT RECEPTOR-LIKE BETA-BARREL DOMAIN-CONTAINING PROTEIN"/>
    <property type="match status" value="1"/>
</dbReference>
<evidence type="ECO:0000256" key="6">
    <source>
        <dbReference type="ARBA" id="ARBA00023237"/>
    </source>
</evidence>
<feature type="chain" id="PRO_5046156213" evidence="8">
    <location>
        <begin position="26"/>
        <end position="829"/>
    </location>
</feature>
<comment type="subcellular location">
    <subcellularLocation>
        <location evidence="1 7">Cell outer membrane</location>
        <topology evidence="1 7">Multi-pass membrane protein</topology>
    </subcellularLocation>
</comment>
<dbReference type="InterPro" id="IPR012910">
    <property type="entry name" value="Plug_dom"/>
</dbReference>